<evidence type="ECO:0000256" key="5">
    <source>
        <dbReference type="ARBA" id="ARBA00022833"/>
    </source>
</evidence>
<dbReference type="InterPro" id="IPR036236">
    <property type="entry name" value="Znf_C2H2_sf"/>
</dbReference>
<evidence type="ECO:0000259" key="11">
    <source>
        <dbReference type="PROSITE" id="PS50157"/>
    </source>
</evidence>
<evidence type="ECO:0000256" key="10">
    <source>
        <dbReference type="SAM" id="MobiDB-lite"/>
    </source>
</evidence>
<keyword evidence="8" id="KW-0539">Nucleus</keyword>
<dbReference type="PROSITE" id="PS50157">
    <property type="entry name" value="ZINC_FINGER_C2H2_2"/>
    <property type="match status" value="2"/>
</dbReference>
<feature type="region of interest" description="Disordered" evidence="10">
    <location>
        <begin position="568"/>
        <end position="595"/>
    </location>
</feature>
<dbReference type="Proteomes" id="UP000077154">
    <property type="component" value="Unassembled WGS sequence"/>
</dbReference>
<keyword evidence="5" id="KW-0862">Zinc</keyword>
<proteinExistence type="predicted"/>
<dbReference type="eggNOG" id="KOG1721">
    <property type="taxonomic scope" value="Eukaryota"/>
</dbReference>
<reference evidence="12" key="1">
    <citation type="submission" date="2016-03" db="EMBL/GenBank/DDBJ databases">
        <title>Updated assembly of Pseudogymnoascus destructans, the fungus causing white-nose syndrome of bats.</title>
        <authorList>
            <person name="Palmer J.M."/>
            <person name="Drees K.P."/>
            <person name="Foster J.T."/>
            <person name="Lindner D.L."/>
        </authorList>
    </citation>
    <scope>NUCLEOTIDE SEQUENCE [LARGE SCALE GENOMIC DNA]</scope>
    <source>
        <strain evidence="12">20631-21</strain>
    </source>
</reference>
<feature type="domain" description="C2H2-type" evidence="11">
    <location>
        <begin position="476"/>
        <end position="504"/>
    </location>
</feature>
<evidence type="ECO:0000256" key="8">
    <source>
        <dbReference type="ARBA" id="ARBA00023242"/>
    </source>
</evidence>
<feature type="compositionally biased region" description="Polar residues" evidence="10">
    <location>
        <begin position="420"/>
        <end position="458"/>
    </location>
</feature>
<feature type="region of interest" description="Disordered" evidence="10">
    <location>
        <begin position="116"/>
        <end position="137"/>
    </location>
</feature>
<evidence type="ECO:0000256" key="1">
    <source>
        <dbReference type="ARBA" id="ARBA00004123"/>
    </source>
</evidence>
<dbReference type="SMART" id="SM00355">
    <property type="entry name" value="ZnF_C2H2"/>
    <property type="match status" value="2"/>
</dbReference>
<dbReference type="GO" id="GO:1990526">
    <property type="term" value="C:Ste12p-Dig1p-Dig2p complex"/>
    <property type="evidence" value="ECO:0007669"/>
    <property type="project" value="TreeGrafter"/>
</dbReference>
<dbReference type="FunFam" id="3.30.160.60:FF:000141">
    <property type="entry name" value="C2H2 zinc finger protein"/>
    <property type="match status" value="1"/>
</dbReference>
<dbReference type="PANTHER" id="PTHR47427">
    <property type="entry name" value="PROTEIN STE12"/>
    <property type="match status" value="1"/>
</dbReference>
<dbReference type="SUPFAM" id="SSF57667">
    <property type="entry name" value="beta-beta-alpha zinc fingers"/>
    <property type="match status" value="1"/>
</dbReference>
<dbReference type="GO" id="GO:0008270">
    <property type="term" value="F:zinc ion binding"/>
    <property type="evidence" value="ECO:0007669"/>
    <property type="project" value="UniProtKB-KW"/>
</dbReference>
<dbReference type="GO" id="GO:1990527">
    <property type="term" value="C:Tec1p-Ste12p-Dig1p complex"/>
    <property type="evidence" value="ECO:0007669"/>
    <property type="project" value="TreeGrafter"/>
</dbReference>
<feature type="domain" description="C2H2-type" evidence="11">
    <location>
        <begin position="505"/>
        <end position="527"/>
    </location>
</feature>
<dbReference type="FunFam" id="3.30.160.60:FF:001297">
    <property type="entry name" value="Zinc finger and SCAN domain-containing protein 2"/>
    <property type="match status" value="1"/>
</dbReference>
<evidence type="ECO:0000256" key="7">
    <source>
        <dbReference type="ARBA" id="ARBA00023163"/>
    </source>
</evidence>
<comment type="subcellular location">
    <subcellularLocation>
        <location evidence="1">Nucleus</location>
    </subcellularLocation>
</comment>
<dbReference type="PROSITE" id="PS00028">
    <property type="entry name" value="ZINC_FINGER_C2H2_1"/>
    <property type="match status" value="2"/>
</dbReference>
<evidence type="ECO:0000256" key="4">
    <source>
        <dbReference type="ARBA" id="ARBA00022771"/>
    </source>
</evidence>
<dbReference type="InterPro" id="IPR013087">
    <property type="entry name" value="Znf_C2H2_type"/>
</dbReference>
<feature type="region of interest" description="Disordered" evidence="10">
    <location>
        <begin position="360"/>
        <end position="389"/>
    </location>
</feature>
<feature type="compositionally biased region" description="Low complexity" evidence="10">
    <location>
        <begin position="568"/>
        <end position="584"/>
    </location>
</feature>
<dbReference type="GeneID" id="36288130"/>
<dbReference type="Gene3D" id="3.30.160.60">
    <property type="entry name" value="Classic Zinc Finger"/>
    <property type="match status" value="2"/>
</dbReference>
<keyword evidence="4 9" id="KW-0863">Zinc-finger</keyword>
<dbReference type="VEuPathDB" id="FungiDB:GMDG_01625"/>
<dbReference type="GO" id="GO:0005634">
    <property type="term" value="C:nucleus"/>
    <property type="evidence" value="ECO:0007669"/>
    <property type="project" value="UniProtKB-SubCell"/>
</dbReference>
<sequence length="595" mass="65321">MDSTYVQPPPVMGQSPFFYYNPDPKPDNRQHGHFSPHPNMQVQTYQHVLPSTPTYSRPTSSCSQPPMPMQVFNASMQASMTPMASPRPMYQKPTILIQEHNSRLYDSESLDADTYYFPSTPPLSSPGSSAASPSSYDILPTPLEHTSFFGIESFEGVKEGCQGEVQSENLAGLDWARCGSPPMTPVFIHPPSLMTNASELLSATACPSLSPSPSPYPRSAISEQQDFDFCDPRNLTVGANDSLNPTLSIAFPTLPTLCTGDGEEQKLMLRGGIAHKAAENNFFDYTAHAHHGLPIFEELSDLDSEDEFVNGLVNFPATDNVHFVGSKRQRTESTLSADDSFLCDNDFEDFDESEQFAVACLPSPPSSASEESDALPEKHNNKAKAEDIYDDSTEFDAMVRSRKFTVPMDAAEGAPAQEASEGQQQNSTAASQSGSENAGNNATSPGSNEGTRATQQAPVNRRGRKQSLTEDPSKTFVCELCNRRFRRQEHLKRHYRSLHTQDKPFECHECGKKFSRSDNLSQHARTHGSGAILMGVLEDGELPSDHRYGESDSEPEIRNYGKVLYQVAAAAPGSDGDPSSSDSDSQSRKKRKRSE</sequence>
<evidence type="ECO:0000256" key="6">
    <source>
        <dbReference type="ARBA" id="ARBA00023015"/>
    </source>
</evidence>
<keyword evidence="7" id="KW-0804">Transcription</keyword>
<gene>
    <name evidence="12" type="ORF">VC83_05063</name>
</gene>
<evidence type="ECO:0000256" key="2">
    <source>
        <dbReference type="ARBA" id="ARBA00022723"/>
    </source>
</evidence>
<keyword evidence="6" id="KW-0805">Transcription regulation</keyword>
<dbReference type="GO" id="GO:0003700">
    <property type="term" value="F:DNA-binding transcription factor activity"/>
    <property type="evidence" value="ECO:0007669"/>
    <property type="project" value="TreeGrafter"/>
</dbReference>
<name>A0A177ABK4_9PEZI</name>
<feature type="compositionally biased region" description="Basic and acidic residues" evidence="10">
    <location>
        <begin position="375"/>
        <end position="387"/>
    </location>
</feature>
<dbReference type="PANTHER" id="PTHR47427:SF1">
    <property type="entry name" value="PROTEIN STE12"/>
    <property type="match status" value="1"/>
</dbReference>
<dbReference type="RefSeq" id="XP_024323925.1">
    <property type="nucleotide sequence ID" value="XM_024468688.1"/>
</dbReference>
<protein>
    <recommendedName>
        <fullName evidence="11">C2H2-type domain-containing protein</fullName>
    </recommendedName>
</protein>
<accession>A0A177ABK4</accession>
<evidence type="ECO:0000313" key="12">
    <source>
        <dbReference type="EMBL" id="OAF58641.1"/>
    </source>
</evidence>
<keyword evidence="2" id="KW-0479">Metal-binding</keyword>
<dbReference type="Pfam" id="PF00096">
    <property type="entry name" value="zf-C2H2"/>
    <property type="match status" value="2"/>
</dbReference>
<feature type="region of interest" description="Disordered" evidence="10">
    <location>
        <begin position="411"/>
        <end position="470"/>
    </location>
</feature>
<dbReference type="AlphaFoldDB" id="A0A177ABK4"/>
<organism evidence="12">
    <name type="scientific">Pseudogymnoascus destructans</name>
    <dbReference type="NCBI Taxonomy" id="655981"/>
    <lineage>
        <taxon>Eukaryota</taxon>
        <taxon>Fungi</taxon>
        <taxon>Dikarya</taxon>
        <taxon>Ascomycota</taxon>
        <taxon>Pezizomycotina</taxon>
        <taxon>Leotiomycetes</taxon>
        <taxon>Thelebolales</taxon>
        <taxon>Thelebolaceae</taxon>
        <taxon>Pseudogymnoascus</taxon>
    </lineage>
</organism>
<dbReference type="OrthoDB" id="654211at2759"/>
<evidence type="ECO:0000256" key="3">
    <source>
        <dbReference type="ARBA" id="ARBA00022737"/>
    </source>
</evidence>
<dbReference type="EMBL" id="KV441396">
    <property type="protein sequence ID" value="OAF58641.1"/>
    <property type="molecule type" value="Genomic_DNA"/>
</dbReference>
<dbReference type="InterPro" id="IPR052127">
    <property type="entry name" value="STE12_transcription_factor"/>
</dbReference>
<evidence type="ECO:0000256" key="9">
    <source>
        <dbReference type="PROSITE-ProRule" id="PRU00042"/>
    </source>
</evidence>
<feature type="compositionally biased region" description="Low complexity" evidence="10">
    <location>
        <begin position="125"/>
        <end position="135"/>
    </location>
</feature>
<keyword evidence="3" id="KW-0677">Repeat</keyword>